<dbReference type="EMBL" id="JAACXV010023814">
    <property type="protein sequence ID" value="KAF7262818.1"/>
    <property type="molecule type" value="Genomic_DNA"/>
</dbReference>
<dbReference type="Proteomes" id="UP000625711">
    <property type="component" value="Unassembled WGS sequence"/>
</dbReference>
<gene>
    <name evidence="3" type="ORF">GWI33_004012</name>
    <name evidence="2" type="ORF">GWI33_004014</name>
</gene>
<comment type="caution">
    <text evidence="2">The sequence shown here is derived from an EMBL/GenBank/DDBJ whole genome shotgun (WGS) entry which is preliminary data.</text>
</comment>
<evidence type="ECO:0000313" key="3">
    <source>
        <dbReference type="EMBL" id="KAF7262818.1"/>
    </source>
</evidence>
<keyword evidence="4" id="KW-1185">Reference proteome</keyword>
<protein>
    <submittedName>
        <fullName evidence="2">Uncharacterized protein</fullName>
    </submittedName>
</protein>
<evidence type="ECO:0000313" key="2">
    <source>
        <dbReference type="EMBL" id="KAF7262816.1"/>
    </source>
</evidence>
<feature type="region of interest" description="Disordered" evidence="1">
    <location>
        <begin position="1"/>
        <end position="48"/>
    </location>
</feature>
<evidence type="ECO:0000313" key="4">
    <source>
        <dbReference type="Proteomes" id="UP000625711"/>
    </source>
</evidence>
<name>A0A834M066_RHYFE</name>
<evidence type="ECO:0000256" key="1">
    <source>
        <dbReference type="SAM" id="MobiDB-lite"/>
    </source>
</evidence>
<reference evidence="2" key="1">
    <citation type="submission" date="2020-08" db="EMBL/GenBank/DDBJ databases">
        <title>Genome sequencing and assembly of the red palm weevil Rhynchophorus ferrugineus.</title>
        <authorList>
            <person name="Dias G.B."/>
            <person name="Bergman C.M."/>
            <person name="Manee M."/>
        </authorList>
    </citation>
    <scope>NUCLEOTIDE SEQUENCE</scope>
    <source>
        <strain evidence="2">AA-2017</strain>
        <tissue evidence="2">Whole larva</tissue>
    </source>
</reference>
<sequence>QSLAKPDHQLQQLQHRRGISDQKNPKSIIRRRAKPRIHTDDMPMCADV</sequence>
<feature type="non-terminal residue" evidence="2">
    <location>
        <position position="1"/>
    </location>
</feature>
<accession>A0A834M066</accession>
<proteinExistence type="predicted"/>
<organism evidence="2 4">
    <name type="scientific">Rhynchophorus ferrugineus</name>
    <name type="common">Red palm weevil</name>
    <name type="synonym">Curculio ferrugineus</name>
    <dbReference type="NCBI Taxonomy" id="354439"/>
    <lineage>
        <taxon>Eukaryota</taxon>
        <taxon>Metazoa</taxon>
        <taxon>Ecdysozoa</taxon>
        <taxon>Arthropoda</taxon>
        <taxon>Hexapoda</taxon>
        <taxon>Insecta</taxon>
        <taxon>Pterygota</taxon>
        <taxon>Neoptera</taxon>
        <taxon>Endopterygota</taxon>
        <taxon>Coleoptera</taxon>
        <taxon>Polyphaga</taxon>
        <taxon>Cucujiformia</taxon>
        <taxon>Curculionidae</taxon>
        <taxon>Dryophthorinae</taxon>
        <taxon>Rhynchophorus</taxon>
    </lineage>
</organism>
<dbReference type="AlphaFoldDB" id="A0A834M066"/>
<dbReference type="EMBL" id="JAACXV010023815">
    <property type="protein sequence ID" value="KAF7262816.1"/>
    <property type="molecule type" value="Genomic_DNA"/>
</dbReference>